<sequence length="125" mass="13552">MANSKQLQLLVGDVPLSGRLWASDRRNAAAITAVLVTGSGVDSSRLQLHAERLAKAGYLALVMDHLPNAPEDRSAIVDAAAQQLADHHSIDRVHIGVFNLGANSGDNFKISQWRWQPPHPDATSW</sequence>
<gene>
    <name evidence="1" type="ORF">JOD64_003059</name>
</gene>
<dbReference type="RefSeq" id="WP_204942830.1">
    <property type="nucleotide sequence ID" value="NZ_JAFBBP010000001.1"/>
</dbReference>
<accession>A0ABS2LUH6</accession>
<organism evidence="1 2">
    <name type="scientific">Micromonospora luteifusca</name>
    <dbReference type="NCBI Taxonomy" id="709860"/>
    <lineage>
        <taxon>Bacteria</taxon>
        <taxon>Bacillati</taxon>
        <taxon>Actinomycetota</taxon>
        <taxon>Actinomycetes</taxon>
        <taxon>Micromonosporales</taxon>
        <taxon>Micromonosporaceae</taxon>
        <taxon>Micromonospora</taxon>
    </lineage>
</organism>
<dbReference type="EMBL" id="JAFBBP010000001">
    <property type="protein sequence ID" value="MBM7491837.1"/>
    <property type="molecule type" value="Genomic_DNA"/>
</dbReference>
<keyword evidence="2" id="KW-1185">Reference proteome</keyword>
<comment type="caution">
    <text evidence="1">The sequence shown here is derived from an EMBL/GenBank/DDBJ whole genome shotgun (WGS) entry which is preliminary data.</text>
</comment>
<name>A0ABS2LUH6_9ACTN</name>
<dbReference type="SUPFAM" id="SSF53474">
    <property type="entry name" value="alpha/beta-Hydrolases"/>
    <property type="match status" value="1"/>
</dbReference>
<proteinExistence type="predicted"/>
<evidence type="ECO:0000313" key="2">
    <source>
        <dbReference type="Proteomes" id="UP000764837"/>
    </source>
</evidence>
<dbReference type="Gene3D" id="3.40.50.1820">
    <property type="entry name" value="alpha/beta hydrolase"/>
    <property type="match status" value="1"/>
</dbReference>
<reference evidence="1 2" key="1">
    <citation type="submission" date="2021-01" db="EMBL/GenBank/DDBJ databases">
        <title>Sequencing the genomes of 1000 actinobacteria strains.</title>
        <authorList>
            <person name="Klenk H.-P."/>
        </authorList>
    </citation>
    <scope>NUCLEOTIDE SEQUENCE [LARGE SCALE GENOMIC DNA]</scope>
    <source>
        <strain evidence="1 2">DSM 100204</strain>
    </source>
</reference>
<dbReference type="InterPro" id="IPR029058">
    <property type="entry name" value="AB_hydrolase_fold"/>
</dbReference>
<dbReference type="Proteomes" id="UP000764837">
    <property type="component" value="Unassembled WGS sequence"/>
</dbReference>
<protein>
    <submittedName>
        <fullName evidence="1">Uncharacterized protein</fullName>
    </submittedName>
</protein>
<evidence type="ECO:0000313" key="1">
    <source>
        <dbReference type="EMBL" id="MBM7491837.1"/>
    </source>
</evidence>